<dbReference type="PANTHER" id="PTHR16222">
    <property type="entry name" value="ADP-RIBOSYLGLYCOHYDROLASE"/>
    <property type="match status" value="1"/>
</dbReference>
<feature type="binding site" evidence="1">
    <location>
        <position position="294"/>
    </location>
    <ligand>
        <name>Mg(2+)</name>
        <dbReference type="ChEBI" id="CHEBI:18420"/>
        <label>1</label>
    </ligand>
</feature>
<keyword evidence="1" id="KW-0479">Metal-binding</keyword>
<dbReference type="OrthoDB" id="9798107at2"/>
<keyword evidence="3" id="KW-1185">Reference proteome</keyword>
<dbReference type="RefSeq" id="WP_126602242.1">
    <property type="nucleotide sequence ID" value="NZ_BIFQ01000002.1"/>
</dbReference>
<accession>A0A401ZRY0</accession>
<evidence type="ECO:0008006" key="4">
    <source>
        <dbReference type="Google" id="ProtNLM"/>
    </source>
</evidence>
<evidence type="ECO:0000313" key="2">
    <source>
        <dbReference type="EMBL" id="GCE09637.1"/>
    </source>
</evidence>
<dbReference type="InterPro" id="IPR005502">
    <property type="entry name" value="Ribosyl_crysJ1"/>
</dbReference>
<feature type="binding site" evidence="1">
    <location>
        <position position="292"/>
    </location>
    <ligand>
        <name>Mg(2+)</name>
        <dbReference type="ChEBI" id="CHEBI:18420"/>
        <label>1</label>
    </ligand>
</feature>
<dbReference type="AlphaFoldDB" id="A0A401ZRY0"/>
<feature type="binding site" evidence="1">
    <location>
        <position position="295"/>
    </location>
    <ligand>
        <name>Mg(2+)</name>
        <dbReference type="ChEBI" id="CHEBI:18420"/>
        <label>1</label>
    </ligand>
</feature>
<dbReference type="GO" id="GO:0046872">
    <property type="term" value="F:metal ion binding"/>
    <property type="evidence" value="ECO:0007669"/>
    <property type="project" value="UniProtKB-KW"/>
</dbReference>
<dbReference type="EMBL" id="BIFQ01000002">
    <property type="protein sequence ID" value="GCE09637.1"/>
    <property type="molecule type" value="Genomic_DNA"/>
</dbReference>
<gene>
    <name evidence="2" type="ORF">KDAU_69660</name>
</gene>
<dbReference type="Gene3D" id="1.10.4080.10">
    <property type="entry name" value="ADP-ribosylation/Crystallin J1"/>
    <property type="match status" value="1"/>
</dbReference>
<comment type="caution">
    <text evidence="2">The sequence shown here is derived from an EMBL/GenBank/DDBJ whole genome shotgun (WGS) entry which is preliminary data.</text>
</comment>
<dbReference type="InterPro" id="IPR036705">
    <property type="entry name" value="Ribosyl_crysJ1_sf"/>
</dbReference>
<keyword evidence="1" id="KW-0460">Magnesium</keyword>
<evidence type="ECO:0000313" key="3">
    <source>
        <dbReference type="Proteomes" id="UP000287224"/>
    </source>
</evidence>
<dbReference type="SUPFAM" id="SSF101478">
    <property type="entry name" value="ADP-ribosylglycohydrolase"/>
    <property type="match status" value="1"/>
</dbReference>
<reference evidence="3" key="1">
    <citation type="submission" date="2018-12" db="EMBL/GenBank/DDBJ databases">
        <title>Tengunoibacter tsumagoiensis gen. nov., sp. nov., Dictyobacter kobayashii sp. nov., D. alpinus sp. nov., and D. joshuensis sp. nov. and description of Dictyobacteraceae fam. nov. within the order Ktedonobacterales isolated from Tengu-no-mugimeshi.</title>
        <authorList>
            <person name="Wang C.M."/>
            <person name="Zheng Y."/>
            <person name="Sakai Y."/>
            <person name="Toyoda A."/>
            <person name="Minakuchi Y."/>
            <person name="Abe K."/>
            <person name="Yokota A."/>
            <person name="Yabe S."/>
        </authorList>
    </citation>
    <scope>NUCLEOTIDE SEQUENCE [LARGE SCALE GENOMIC DNA]</scope>
    <source>
        <strain evidence="3">S-27</strain>
    </source>
</reference>
<sequence length="336" mass="36168">MKLASGCLFGAAYGDALGADTEFLSVNEILQRYPPAGPRELAQDTPVRVTDDTQMTLAVGEALLAAARPYTAKTLEDPLRDAFVAWNESPDNNRAPGMTCRQACDYLACGLPWYKATISGSKGCGANMRVAPVGLLTTTNSGVTASERAAIAQFQAALTHGHPTGLAAADLTACAIAELVAGADPSTLPERLIEYANSQRSIYHADWLGPLWRRQATQSPESFIEGGWDECLAVLERLRQAMQHPDRESDPCQITGAGWIAEEALTTGLYCFLLYPEDPVSAIQRAAVSSGDSDSIACLTGAFVGAYLGMSTWPADWQQRIEYRERLTRLGNAWDS</sequence>
<organism evidence="2 3">
    <name type="scientific">Dictyobacter aurantiacus</name>
    <dbReference type="NCBI Taxonomy" id="1936993"/>
    <lineage>
        <taxon>Bacteria</taxon>
        <taxon>Bacillati</taxon>
        <taxon>Chloroflexota</taxon>
        <taxon>Ktedonobacteria</taxon>
        <taxon>Ktedonobacterales</taxon>
        <taxon>Dictyobacteraceae</taxon>
        <taxon>Dictyobacter</taxon>
    </lineage>
</organism>
<proteinExistence type="predicted"/>
<feature type="binding site" evidence="1">
    <location>
        <position position="52"/>
    </location>
    <ligand>
        <name>Mg(2+)</name>
        <dbReference type="ChEBI" id="CHEBI:18420"/>
        <label>1</label>
    </ligand>
</feature>
<dbReference type="PANTHER" id="PTHR16222:SF12">
    <property type="entry name" value="ADP-RIBOSYLGLYCOHYDROLASE-RELATED"/>
    <property type="match status" value="1"/>
</dbReference>
<dbReference type="Pfam" id="PF03747">
    <property type="entry name" value="ADP_ribosyl_GH"/>
    <property type="match status" value="1"/>
</dbReference>
<dbReference type="InterPro" id="IPR050792">
    <property type="entry name" value="ADP-ribosylglycohydrolase"/>
</dbReference>
<comment type="cofactor">
    <cofactor evidence="1">
        <name>Mg(2+)</name>
        <dbReference type="ChEBI" id="CHEBI:18420"/>
    </cofactor>
    <text evidence="1">Binds 2 magnesium ions per subunit.</text>
</comment>
<name>A0A401ZRY0_9CHLR</name>
<feature type="binding site" evidence="1">
    <location>
        <position position="50"/>
    </location>
    <ligand>
        <name>Mg(2+)</name>
        <dbReference type="ChEBI" id="CHEBI:18420"/>
        <label>1</label>
    </ligand>
</feature>
<protein>
    <recommendedName>
        <fullName evidence="4">ADP-ribosylglycohydrolase</fullName>
    </recommendedName>
</protein>
<evidence type="ECO:0000256" key="1">
    <source>
        <dbReference type="PIRSR" id="PIRSR605502-1"/>
    </source>
</evidence>
<dbReference type="Proteomes" id="UP000287224">
    <property type="component" value="Unassembled WGS sequence"/>
</dbReference>
<feature type="binding site" evidence="1">
    <location>
        <position position="51"/>
    </location>
    <ligand>
        <name>Mg(2+)</name>
        <dbReference type="ChEBI" id="CHEBI:18420"/>
        <label>1</label>
    </ligand>
</feature>